<feature type="region of interest" description="Disordered" evidence="1">
    <location>
        <begin position="1"/>
        <end position="29"/>
    </location>
</feature>
<dbReference type="RefSeq" id="XP_062784114.1">
    <property type="nucleotide sequence ID" value="XM_062928063.1"/>
</dbReference>
<evidence type="ECO:0000313" key="2">
    <source>
        <dbReference type="EMBL" id="WQF86893.1"/>
    </source>
</evidence>
<dbReference type="EMBL" id="CP137312">
    <property type="protein sequence ID" value="WQF86893.1"/>
    <property type="molecule type" value="Genomic_DNA"/>
</dbReference>
<reference evidence="3" key="1">
    <citation type="journal article" date="2023" name="bioRxiv">
        <title>Complete genome of the Medicago anthracnose fungus, Colletotrichum destructivum, reveals a mini-chromosome-like region within a core chromosome.</title>
        <authorList>
            <person name="Lapalu N."/>
            <person name="Simon A."/>
            <person name="Lu A."/>
            <person name="Plaumann P.-L."/>
            <person name="Amselem J."/>
            <person name="Pigne S."/>
            <person name="Auger A."/>
            <person name="Koch C."/>
            <person name="Dallery J.-F."/>
            <person name="O'Connell R.J."/>
        </authorList>
    </citation>
    <scope>NUCLEOTIDE SEQUENCE [LARGE SCALE GENOMIC DNA]</scope>
    <source>
        <strain evidence="3">CBS 520.97</strain>
    </source>
</reference>
<dbReference type="AlphaFoldDB" id="A0AAX4IUH2"/>
<gene>
    <name evidence="2" type="ORF">CDEST_11907</name>
</gene>
<feature type="compositionally biased region" description="Basic and acidic residues" evidence="1">
    <location>
        <begin position="9"/>
        <end position="29"/>
    </location>
</feature>
<organism evidence="2 3">
    <name type="scientific">Colletotrichum destructivum</name>
    <dbReference type="NCBI Taxonomy" id="34406"/>
    <lineage>
        <taxon>Eukaryota</taxon>
        <taxon>Fungi</taxon>
        <taxon>Dikarya</taxon>
        <taxon>Ascomycota</taxon>
        <taxon>Pezizomycotina</taxon>
        <taxon>Sordariomycetes</taxon>
        <taxon>Hypocreomycetidae</taxon>
        <taxon>Glomerellales</taxon>
        <taxon>Glomerellaceae</taxon>
        <taxon>Colletotrichum</taxon>
        <taxon>Colletotrichum destructivum species complex</taxon>
    </lineage>
</organism>
<dbReference type="Proteomes" id="UP001322277">
    <property type="component" value="Chromosome 8"/>
</dbReference>
<evidence type="ECO:0000313" key="3">
    <source>
        <dbReference type="Proteomes" id="UP001322277"/>
    </source>
</evidence>
<proteinExistence type="predicted"/>
<evidence type="ECO:0000256" key="1">
    <source>
        <dbReference type="SAM" id="MobiDB-lite"/>
    </source>
</evidence>
<name>A0AAX4IUH2_9PEZI</name>
<protein>
    <submittedName>
        <fullName evidence="2">Uncharacterized protein</fullName>
    </submittedName>
</protein>
<sequence>MSGSPPGVEEEKRVQPPVGEEPKERGREATKSLLTTCCHWDVGERSSSSSTLLVSIRMKSLQRRRVHQQPPTGAQPRASLGILNRTSDTSGRSWVLAVNLVLDKLIIPPAYGVAQDVSQRARLTSRLDRHARLKSDRVTAGLLHEFTSCSLTFFLVDVNGDEYNYDSNDDHDTDEDSVLITSTYVYVLVVMTDPPFHVVFASERARPTPALGIASSASRDIEVGPQAARLGSGKSEMADDAPSPPLPFPRTASKGQPAFSCHSLGLPVVQALPYTPTILTSQHPKFNSIYQAGNAIYRVPDPPTQAVGTQWQTTECDSPQATIKTQDPPFHPAEVGRLSLLSHRLDGLYAAQL</sequence>
<accession>A0AAX4IUH2</accession>
<keyword evidence="3" id="KW-1185">Reference proteome</keyword>
<dbReference type="GeneID" id="87948407"/>
<dbReference type="KEGG" id="cdet:87948407"/>